<dbReference type="EMBL" id="JARPYI010000014">
    <property type="protein sequence ID" value="MDT2601930.1"/>
    <property type="molecule type" value="Genomic_DNA"/>
</dbReference>
<proteinExistence type="predicted"/>
<name>A0ABU3F470_9ENTE</name>
<dbReference type="Proteomes" id="UP001252875">
    <property type="component" value="Unassembled WGS sequence"/>
</dbReference>
<sequence>MGAFVFLVAGLLLVNPSAGNASEFNFAVTPITPKNQIDQDNTYFDLLLSPNQTSEANVNLRNDTDKEVKVGISLNTATTNSNVVVEYGHNDLPKDKSLEYDLKDYVQYPESITLKPKSEQTVPFKIKMPDKAFDGVIAGGITFKEEGRNETKSSGKQGLSIENEYSYVVALLMRQNEKEVQPNLLLHDVKPGQINARNTILANLQNDQKTYINQVAVNAQITKKGSDKVLYKEEKDDLQIAPNSSFSFPISLKEQALEPGDYQLAMTVSGNENPKGAFTQKIGDKTNHFEQQWTFKKAFRIDGKTAKELNEKDVTLKQDNTWLYILIGILILLVVNGLIIGLIWRKKNEANKKDA</sequence>
<feature type="signal peptide" evidence="2">
    <location>
        <begin position="1"/>
        <end position="21"/>
    </location>
</feature>
<reference evidence="5 6" key="1">
    <citation type="submission" date="2023-03" db="EMBL/GenBank/DDBJ databases">
        <authorList>
            <person name="Shen W."/>
            <person name="Cai J."/>
        </authorList>
    </citation>
    <scope>NUCLEOTIDE SEQUENCE [LARGE SCALE GENOMIC DNA]</scope>
    <source>
        <strain evidence="5 6">D6-4</strain>
    </source>
</reference>
<feature type="chain" id="PRO_5047140371" evidence="2">
    <location>
        <begin position="22"/>
        <end position="355"/>
    </location>
</feature>
<evidence type="ECO:0000259" key="3">
    <source>
        <dbReference type="Pfam" id="PF06030"/>
    </source>
</evidence>
<evidence type="ECO:0000256" key="2">
    <source>
        <dbReference type="SAM" id="SignalP"/>
    </source>
</evidence>
<dbReference type="Pfam" id="PF06030">
    <property type="entry name" value="WxLIP_PGBD"/>
    <property type="match status" value="1"/>
</dbReference>
<gene>
    <name evidence="5" type="ORF">P7D85_19290</name>
</gene>
<feature type="domain" description="WxL Interacting Protein host binding" evidence="4">
    <location>
        <begin position="156"/>
        <end position="311"/>
    </location>
</feature>
<protein>
    <submittedName>
        <fullName evidence="5">DUF916 and DUF3324 domain-containing protein</fullName>
    </submittedName>
</protein>
<dbReference type="InterPro" id="IPR021759">
    <property type="entry name" value="WxLIP_HBD"/>
</dbReference>
<dbReference type="InterPro" id="IPR010317">
    <property type="entry name" value="WxLIP_PGBD"/>
</dbReference>
<evidence type="ECO:0000313" key="6">
    <source>
        <dbReference type="Proteomes" id="UP001252875"/>
    </source>
</evidence>
<keyword evidence="2" id="KW-0732">Signal</keyword>
<keyword evidence="1" id="KW-1133">Transmembrane helix</keyword>
<organism evidence="5 6">
    <name type="scientific">Enterococcus hulanensis</name>
    <dbReference type="NCBI Taxonomy" id="2559929"/>
    <lineage>
        <taxon>Bacteria</taxon>
        <taxon>Bacillati</taxon>
        <taxon>Bacillota</taxon>
        <taxon>Bacilli</taxon>
        <taxon>Lactobacillales</taxon>
        <taxon>Enterococcaceae</taxon>
        <taxon>Enterococcus</taxon>
    </lineage>
</organism>
<evidence type="ECO:0000313" key="5">
    <source>
        <dbReference type="EMBL" id="MDT2601930.1"/>
    </source>
</evidence>
<keyword evidence="6" id="KW-1185">Reference proteome</keyword>
<keyword evidence="1" id="KW-0472">Membrane</keyword>
<dbReference type="Pfam" id="PF11797">
    <property type="entry name" value="WxLIP_HBD"/>
    <property type="match status" value="1"/>
</dbReference>
<feature type="domain" description="WxL Interacting Protein peptidoglycan binding" evidence="3">
    <location>
        <begin position="26"/>
        <end position="145"/>
    </location>
</feature>
<evidence type="ECO:0000259" key="4">
    <source>
        <dbReference type="Pfam" id="PF11797"/>
    </source>
</evidence>
<accession>A0ABU3F470</accession>
<feature type="transmembrane region" description="Helical" evidence="1">
    <location>
        <begin position="322"/>
        <end position="344"/>
    </location>
</feature>
<evidence type="ECO:0000256" key="1">
    <source>
        <dbReference type="SAM" id="Phobius"/>
    </source>
</evidence>
<comment type="caution">
    <text evidence="5">The sequence shown here is derived from an EMBL/GenBank/DDBJ whole genome shotgun (WGS) entry which is preliminary data.</text>
</comment>
<keyword evidence="1" id="KW-0812">Transmembrane</keyword>